<feature type="compositionally biased region" description="Basic residues" evidence="1">
    <location>
        <begin position="15"/>
        <end position="25"/>
    </location>
</feature>
<feature type="non-terminal residue" evidence="2">
    <location>
        <position position="1"/>
    </location>
</feature>
<dbReference type="EMBL" id="JAACXV010013511">
    <property type="protein sequence ID" value="KAF7273258.1"/>
    <property type="molecule type" value="Genomic_DNA"/>
</dbReference>
<evidence type="ECO:0000313" key="3">
    <source>
        <dbReference type="Proteomes" id="UP000625711"/>
    </source>
</evidence>
<evidence type="ECO:0000313" key="2">
    <source>
        <dbReference type="EMBL" id="KAF7273258.1"/>
    </source>
</evidence>
<reference evidence="2" key="1">
    <citation type="submission" date="2020-08" db="EMBL/GenBank/DDBJ databases">
        <title>Genome sequencing and assembly of the red palm weevil Rhynchophorus ferrugineus.</title>
        <authorList>
            <person name="Dias G.B."/>
            <person name="Bergman C.M."/>
            <person name="Manee M."/>
        </authorList>
    </citation>
    <scope>NUCLEOTIDE SEQUENCE</scope>
    <source>
        <strain evidence="2">AA-2017</strain>
        <tissue evidence="2">Whole larva</tissue>
    </source>
</reference>
<name>A0A834I6Z4_RHYFE</name>
<feature type="region of interest" description="Disordered" evidence="1">
    <location>
        <begin position="1"/>
        <end position="25"/>
    </location>
</feature>
<dbReference type="Proteomes" id="UP000625711">
    <property type="component" value="Unassembled WGS sequence"/>
</dbReference>
<proteinExistence type="predicted"/>
<gene>
    <name evidence="2" type="ORF">GWI33_014023</name>
</gene>
<sequence>DSRTNRTTNAAVSQRKGKLVHRTQI</sequence>
<keyword evidence="3" id="KW-1185">Reference proteome</keyword>
<protein>
    <submittedName>
        <fullName evidence="2">Uncharacterized protein</fullName>
    </submittedName>
</protein>
<accession>A0A834I6Z4</accession>
<evidence type="ECO:0000256" key="1">
    <source>
        <dbReference type="SAM" id="MobiDB-lite"/>
    </source>
</evidence>
<feature type="compositionally biased region" description="Polar residues" evidence="1">
    <location>
        <begin position="1"/>
        <end position="12"/>
    </location>
</feature>
<organism evidence="2 3">
    <name type="scientific">Rhynchophorus ferrugineus</name>
    <name type="common">Red palm weevil</name>
    <name type="synonym">Curculio ferrugineus</name>
    <dbReference type="NCBI Taxonomy" id="354439"/>
    <lineage>
        <taxon>Eukaryota</taxon>
        <taxon>Metazoa</taxon>
        <taxon>Ecdysozoa</taxon>
        <taxon>Arthropoda</taxon>
        <taxon>Hexapoda</taxon>
        <taxon>Insecta</taxon>
        <taxon>Pterygota</taxon>
        <taxon>Neoptera</taxon>
        <taxon>Endopterygota</taxon>
        <taxon>Coleoptera</taxon>
        <taxon>Polyphaga</taxon>
        <taxon>Cucujiformia</taxon>
        <taxon>Curculionidae</taxon>
        <taxon>Dryophthorinae</taxon>
        <taxon>Rhynchophorus</taxon>
    </lineage>
</organism>
<comment type="caution">
    <text evidence="2">The sequence shown here is derived from an EMBL/GenBank/DDBJ whole genome shotgun (WGS) entry which is preliminary data.</text>
</comment>
<dbReference type="AlphaFoldDB" id="A0A834I6Z4"/>